<dbReference type="InterPro" id="IPR052526">
    <property type="entry name" value="HTH-type_Bedaq_tolerance"/>
</dbReference>
<dbReference type="InterPro" id="IPR000835">
    <property type="entry name" value="HTH_MarR-typ"/>
</dbReference>
<dbReference type="InterPro" id="IPR036390">
    <property type="entry name" value="WH_DNA-bd_sf"/>
</dbReference>
<evidence type="ECO:0000259" key="1">
    <source>
        <dbReference type="PROSITE" id="PS50995"/>
    </source>
</evidence>
<dbReference type="Gene3D" id="1.10.10.10">
    <property type="entry name" value="Winged helix-like DNA-binding domain superfamily/Winged helix DNA-binding domain"/>
    <property type="match status" value="1"/>
</dbReference>
<dbReference type="Pfam" id="PF01047">
    <property type="entry name" value="MarR"/>
    <property type="match status" value="1"/>
</dbReference>
<dbReference type="STRING" id="1166337.SAMN05192580_1487"/>
<dbReference type="PANTHER" id="PTHR39515:SF2">
    <property type="entry name" value="HTH-TYPE TRANSCRIPTIONAL REGULATOR RV0880"/>
    <property type="match status" value="1"/>
</dbReference>
<dbReference type="SUPFAM" id="SSF46785">
    <property type="entry name" value="Winged helix' DNA-binding domain"/>
    <property type="match status" value="1"/>
</dbReference>
<accession>A0A1I6KAD7</accession>
<evidence type="ECO:0000313" key="3">
    <source>
        <dbReference type="Proteomes" id="UP000198824"/>
    </source>
</evidence>
<gene>
    <name evidence="2" type="ORF">SAMN05192580_1487</name>
</gene>
<dbReference type="SMART" id="SM00347">
    <property type="entry name" value="HTH_MARR"/>
    <property type="match status" value="1"/>
</dbReference>
<proteinExistence type="predicted"/>
<name>A0A1I6KAD7_9SPHN</name>
<keyword evidence="3" id="KW-1185">Reference proteome</keyword>
<dbReference type="PROSITE" id="PS50995">
    <property type="entry name" value="HTH_MARR_2"/>
    <property type="match status" value="1"/>
</dbReference>
<dbReference type="EMBL" id="FOZG01000001">
    <property type="protein sequence ID" value="SFR87998.1"/>
    <property type="molecule type" value="Genomic_DNA"/>
</dbReference>
<protein>
    <submittedName>
        <fullName evidence="2">DNA-binding transcriptional regulator, MarR family</fullName>
    </submittedName>
</protein>
<dbReference type="AlphaFoldDB" id="A0A1I6KAD7"/>
<dbReference type="PANTHER" id="PTHR39515">
    <property type="entry name" value="CONSERVED PROTEIN"/>
    <property type="match status" value="1"/>
</dbReference>
<dbReference type="GO" id="GO:0003700">
    <property type="term" value="F:DNA-binding transcription factor activity"/>
    <property type="evidence" value="ECO:0007669"/>
    <property type="project" value="InterPro"/>
</dbReference>
<dbReference type="OrthoDB" id="5949982at2"/>
<dbReference type="GO" id="GO:0003677">
    <property type="term" value="F:DNA binding"/>
    <property type="evidence" value="ECO:0007669"/>
    <property type="project" value="UniProtKB-KW"/>
</dbReference>
<evidence type="ECO:0000313" key="2">
    <source>
        <dbReference type="EMBL" id="SFR87998.1"/>
    </source>
</evidence>
<organism evidence="2 3">
    <name type="scientific">Sphingomonas jatrophae</name>
    <dbReference type="NCBI Taxonomy" id="1166337"/>
    <lineage>
        <taxon>Bacteria</taxon>
        <taxon>Pseudomonadati</taxon>
        <taxon>Pseudomonadota</taxon>
        <taxon>Alphaproteobacteria</taxon>
        <taxon>Sphingomonadales</taxon>
        <taxon>Sphingomonadaceae</taxon>
        <taxon>Sphingomonas</taxon>
    </lineage>
</organism>
<dbReference type="Proteomes" id="UP000198824">
    <property type="component" value="Unassembled WGS sequence"/>
</dbReference>
<keyword evidence="2" id="KW-0238">DNA-binding</keyword>
<dbReference type="InterPro" id="IPR036388">
    <property type="entry name" value="WH-like_DNA-bd_sf"/>
</dbReference>
<reference evidence="2 3" key="1">
    <citation type="submission" date="2016-10" db="EMBL/GenBank/DDBJ databases">
        <authorList>
            <person name="de Groot N.N."/>
        </authorList>
    </citation>
    <scope>NUCLEOTIDE SEQUENCE [LARGE SCALE GENOMIC DNA]</scope>
    <source>
        <strain evidence="2 3">S5-249</strain>
    </source>
</reference>
<feature type="domain" description="HTH marR-type" evidence="1">
    <location>
        <begin position="11"/>
        <end position="143"/>
    </location>
</feature>
<sequence length="155" mass="17118">MSEGSDRSDASGLLVEMIEQGVFRIYRSLRQQPALKDMAPQDPVLLKQVARRPGIGLSDLARLERLRAPTITSHINRLTAAGLVRRVHDSHDRRRVGLHITAKGQRAIRHATEVRHAFIAERVAALSEAEVEALRIAAPILMRLGDDPAGDIPES</sequence>